<evidence type="ECO:0000313" key="2">
    <source>
        <dbReference type="EMBL" id="CDL92116.1"/>
    </source>
</evidence>
<organism evidence="2 3">
    <name type="scientific">Clostridium tyrobutyricum DIVETGP</name>
    <dbReference type="NCBI Taxonomy" id="1408889"/>
    <lineage>
        <taxon>Bacteria</taxon>
        <taxon>Bacillati</taxon>
        <taxon>Bacillota</taxon>
        <taxon>Clostridia</taxon>
        <taxon>Eubacteriales</taxon>
        <taxon>Clostridiaceae</taxon>
        <taxon>Clostridium</taxon>
    </lineage>
</organism>
<protein>
    <submittedName>
        <fullName evidence="2">Uncharacterized protein</fullName>
    </submittedName>
</protein>
<gene>
    <name evidence="2" type="ORF">CTDIVETGP_2186</name>
</gene>
<keyword evidence="1" id="KW-0812">Transmembrane</keyword>
<proteinExistence type="predicted"/>
<keyword evidence="3" id="KW-1185">Reference proteome</keyword>
<feature type="transmembrane region" description="Helical" evidence="1">
    <location>
        <begin position="15"/>
        <end position="36"/>
    </location>
</feature>
<comment type="caution">
    <text evidence="2">The sequence shown here is derived from an EMBL/GenBank/DDBJ whole genome shotgun (WGS) entry which is preliminary data.</text>
</comment>
<dbReference type="EMBL" id="CBXI010000040">
    <property type="protein sequence ID" value="CDL92116.1"/>
    <property type="molecule type" value="Genomic_DNA"/>
</dbReference>
<dbReference type="AlphaFoldDB" id="W6N6T0"/>
<dbReference type="Proteomes" id="UP000019482">
    <property type="component" value="Unassembled WGS sequence"/>
</dbReference>
<reference evidence="2 3" key="1">
    <citation type="journal article" date="2015" name="Genome Announc.">
        <title>Draft Genome Sequence of Clostridium tyrobutyricum Strain DIVETGP, Isolated from Cow's Milk for Grana Padano Production.</title>
        <authorList>
            <person name="Soggiu A."/>
            <person name="Piras C."/>
            <person name="Gaiarsa S."/>
            <person name="Sassera D."/>
            <person name="Roncada P."/>
            <person name="Bendixen E."/>
            <person name="Brasca M."/>
            <person name="Bonizzi L."/>
        </authorList>
    </citation>
    <scope>NUCLEOTIDE SEQUENCE [LARGE SCALE GENOMIC DNA]</scope>
    <source>
        <strain evidence="2 3">DIVETGP</strain>
    </source>
</reference>
<keyword evidence="1" id="KW-1133">Transmembrane helix</keyword>
<keyword evidence="1" id="KW-0472">Membrane</keyword>
<evidence type="ECO:0000256" key="1">
    <source>
        <dbReference type="SAM" id="Phobius"/>
    </source>
</evidence>
<sequence>MKMKEITKVAPQYPVYKVILEIISGVAIVVSIGLLLKYYSILPDIIPIHHGY</sequence>
<accession>W6N6T0</accession>
<evidence type="ECO:0000313" key="3">
    <source>
        <dbReference type="Proteomes" id="UP000019482"/>
    </source>
</evidence>
<name>W6N6T0_CLOTY</name>